<evidence type="ECO:0000313" key="1">
    <source>
        <dbReference type="EMBL" id="THV00766.1"/>
    </source>
</evidence>
<keyword evidence="2" id="KW-1185">Reference proteome</keyword>
<dbReference type="AlphaFoldDB" id="A0A4V4HGZ4"/>
<gene>
    <name evidence="1" type="ORF">K435DRAFT_776351</name>
</gene>
<dbReference type="EMBL" id="ML179099">
    <property type="protein sequence ID" value="THV00766.1"/>
    <property type="molecule type" value="Genomic_DNA"/>
</dbReference>
<organism evidence="1 2">
    <name type="scientific">Dendrothele bispora (strain CBS 962.96)</name>
    <dbReference type="NCBI Taxonomy" id="1314807"/>
    <lineage>
        <taxon>Eukaryota</taxon>
        <taxon>Fungi</taxon>
        <taxon>Dikarya</taxon>
        <taxon>Basidiomycota</taxon>
        <taxon>Agaricomycotina</taxon>
        <taxon>Agaricomycetes</taxon>
        <taxon>Agaricomycetidae</taxon>
        <taxon>Agaricales</taxon>
        <taxon>Agaricales incertae sedis</taxon>
        <taxon>Dendrothele</taxon>
    </lineage>
</organism>
<sequence>MQLFYQSGSVLQAQRTIHGTRPQNWTLKVVSRDGGDVLEIYLPKFCTTVQRLEPLPFLRFSAPN</sequence>
<name>A0A4V4HGZ4_DENBC</name>
<dbReference type="Proteomes" id="UP000297245">
    <property type="component" value="Unassembled WGS sequence"/>
</dbReference>
<reference evidence="1 2" key="1">
    <citation type="journal article" date="2019" name="Nat. Ecol. Evol.">
        <title>Megaphylogeny resolves global patterns of mushroom evolution.</title>
        <authorList>
            <person name="Varga T."/>
            <person name="Krizsan K."/>
            <person name="Foldi C."/>
            <person name="Dima B."/>
            <person name="Sanchez-Garcia M."/>
            <person name="Sanchez-Ramirez S."/>
            <person name="Szollosi G.J."/>
            <person name="Szarkandi J.G."/>
            <person name="Papp V."/>
            <person name="Albert L."/>
            <person name="Andreopoulos W."/>
            <person name="Angelini C."/>
            <person name="Antonin V."/>
            <person name="Barry K.W."/>
            <person name="Bougher N.L."/>
            <person name="Buchanan P."/>
            <person name="Buyck B."/>
            <person name="Bense V."/>
            <person name="Catcheside P."/>
            <person name="Chovatia M."/>
            <person name="Cooper J."/>
            <person name="Damon W."/>
            <person name="Desjardin D."/>
            <person name="Finy P."/>
            <person name="Geml J."/>
            <person name="Haridas S."/>
            <person name="Hughes K."/>
            <person name="Justo A."/>
            <person name="Karasinski D."/>
            <person name="Kautmanova I."/>
            <person name="Kiss B."/>
            <person name="Kocsube S."/>
            <person name="Kotiranta H."/>
            <person name="LaButti K.M."/>
            <person name="Lechner B.E."/>
            <person name="Liimatainen K."/>
            <person name="Lipzen A."/>
            <person name="Lukacs Z."/>
            <person name="Mihaltcheva S."/>
            <person name="Morgado L.N."/>
            <person name="Niskanen T."/>
            <person name="Noordeloos M.E."/>
            <person name="Ohm R.A."/>
            <person name="Ortiz-Santana B."/>
            <person name="Ovrebo C."/>
            <person name="Racz N."/>
            <person name="Riley R."/>
            <person name="Savchenko A."/>
            <person name="Shiryaev A."/>
            <person name="Soop K."/>
            <person name="Spirin V."/>
            <person name="Szebenyi C."/>
            <person name="Tomsovsky M."/>
            <person name="Tulloss R.E."/>
            <person name="Uehling J."/>
            <person name="Grigoriev I.V."/>
            <person name="Vagvolgyi C."/>
            <person name="Papp T."/>
            <person name="Martin F.M."/>
            <person name="Miettinen O."/>
            <person name="Hibbett D.S."/>
            <person name="Nagy L.G."/>
        </authorList>
    </citation>
    <scope>NUCLEOTIDE SEQUENCE [LARGE SCALE GENOMIC DNA]</scope>
    <source>
        <strain evidence="1 2">CBS 962.96</strain>
    </source>
</reference>
<protein>
    <submittedName>
        <fullName evidence="1">Uncharacterized protein</fullName>
    </submittedName>
</protein>
<evidence type="ECO:0000313" key="2">
    <source>
        <dbReference type="Proteomes" id="UP000297245"/>
    </source>
</evidence>
<accession>A0A4V4HGZ4</accession>
<proteinExistence type="predicted"/>